<dbReference type="GO" id="GO:0008483">
    <property type="term" value="F:transaminase activity"/>
    <property type="evidence" value="ECO:0007669"/>
    <property type="project" value="UniProtKB-KW"/>
</dbReference>
<keyword evidence="8" id="KW-0032">Aminotransferase</keyword>
<dbReference type="Proteomes" id="UP001501175">
    <property type="component" value="Unassembled WGS sequence"/>
</dbReference>
<accession>A0ABP8MDV1</accession>
<dbReference type="PROSITE" id="PS00599">
    <property type="entry name" value="AA_TRANSFER_CLASS_2"/>
    <property type="match status" value="1"/>
</dbReference>
<dbReference type="InterPro" id="IPR015424">
    <property type="entry name" value="PyrdxlP-dep_Trfase"/>
</dbReference>
<comment type="caution">
    <text evidence="8">The sequence shown here is derived from an EMBL/GenBank/DDBJ whole genome shotgun (WGS) entry which is preliminary data.</text>
</comment>
<evidence type="ECO:0000313" key="8">
    <source>
        <dbReference type="EMBL" id="GAA4449056.1"/>
    </source>
</evidence>
<evidence type="ECO:0000256" key="3">
    <source>
        <dbReference type="ARBA" id="ARBA00010008"/>
    </source>
</evidence>
<feature type="domain" description="Aminotransferase class I/classII large" evidence="7">
    <location>
        <begin position="38"/>
        <end position="381"/>
    </location>
</feature>
<name>A0ABP8MDV1_9BACT</name>
<dbReference type="InterPro" id="IPR015421">
    <property type="entry name" value="PyrdxlP-dep_Trfase_major"/>
</dbReference>
<dbReference type="Gene3D" id="3.90.1150.10">
    <property type="entry name" value="Aspartate Aminotransferase, domain 1"/>
    <property type="match status" value="1"/>
</dbReference>
<dbReference type="EMBL" id="BAABHD010000005">
    <property type="protein sequence ID" value="GAA4449056.1"/>
    <property type="molecule type" value="Genomic_DNA"/>
</dbReference>
<sequence>MSPKHLKGLVKTVITKLEHKINERRSAGLLRTLKQTDDLTDFCSNDYLGFARSAELKQLIREAEGNCPIGYTGATGSRLLAGNTRLAEEVESQIAAFHRAESALLFNSGYDANLGLMACIAGREDTLITDELIHASMIDGARLSYATRYRFRHNDLADLESILTKVQGQTYVAVESVYSMDGDLAPLIELADLCDRYGAALLVDDAHATGIYGPNGEGQVVALGLEDRILARIHTYGKALGVHGAAIVGPAVLSDYLTNFARSFIYTTALPPHSYLAIRAAYAHLQCCPETRTQLHNRVACFRQKAAEYLPEASWTDSRSPIQCLIVPGNEAARQVADAAQQAGFDVRAILSPTVPAGQERLRLCIHSFNTADEIDRLLAVLQKSLAGVPTL</sequence>
<dbReference type="RefSeq" id="WP_345240784.1">
    <property type="nucleotide sequence ID" value="NZ_BAABHD010000005.1"/>
</dbReference>
<comment type="similarity">
    <text evidence="3">Belongs to the class-II pyridoxal-phosphate-dependent aminotransferase family. BioF subfamily.</text>
</comment>
<evidence type="ECO:0000256" key="5">
    <source>
        <dbReference type="ARBA" id="ARBA00022898"/>
    </source>
</evidence>
<comment type="pathway">
    <text evidence="2">Lipid metabolism.</text>
</comment>
<evidence type="ECO:0000256" key="1">
    <source>
        <dbReference type="ARBA" id="ARBA00001933"/>
    </source>
</evidence>
<gene>
    <name evidence="8" type="ORF">GCM10023189_07890</name>
</gene>
<dbReference type="PANTHER" id="PTHR13693">
    <property type="entry name" value="CLASS II AMINOTRANSFERASE/8-AMINO-7-OXONONANOATE SYNTHASE"/>
    <property type="match status" value="1"/>
</dbReference>
<dbReference type="InterPro" id="IPR004839">
    <property type="entry name" value="Aminotransferase_I/II_large"/>
</dbReference>
<dbReference type="PANTHER" id="PTHR13693:SF77">
    <property type="entry name" value="8-AMINO-7-OXONONANOATE SYNTHASE"/>
    <property type="match status" value="1"/>
</dbReference>
<organism evidence="8 9">
    <name type="scientific">Nibrella saemangeumensis</name>
    <dbReference type="NCBI Taxonomy" id="1084526"/>
    <lineage>
        <taxon>Bacteria</taxon>
        <taxon>Pseudomonadati</taxon>
        <taxon>Bacteroidota</taxon>
        <taxon>Cytophagia</taxon>
        <taxon>Cytophagales</taxon>
        <taxon>Spirosomataceae</taxon>
        <taxon>Nibrella</taxon>
    </lineage>
</organism>
<comment type="cofactor">
    <cofactor evidence="1 6">
        <name>pyridoxal 5'-phosphate</name>
        <dbReference type="ChEBI" id="CHEBI:597326"/>
    </cofactor>
</comment>
<keyword evidence="5 6" id="KW-0663">Pyridoxal phosphate</keyword>
<proteinExistence type="inferred from homology"/>
<dbReference type="InterPro" id="IPR050087">
    <property type="entry name" value="AON_synthase_class-II"/>
</dbReference>
<dbReference type="Pfam" id="PF00155">
    <property type="entry name" value="Aminotran_1_2"/>
    <property type="match status" value="1"/>
</dbReference>
<dbReference type="Gene3D" id="3.40.640.10">
    <property type="entry name" value="Type I PLP-dependent aspartate aminotransferase-like (Major domain)"/>
    <property type="match status" value="1"/>
</dbReference>
<evidence type="ECO:0000256" key="4">
    <source>
        <dbReference type="ARBA" id="ARBA00022679"/>
    </source>
</evidence>
<keyword evidence="9" id="KW-1185">Reference proteome</keyword>
<evidence type="ECO:0000313" key="9">
    <source>
        <dbReference type="Proteomes" id="UP001501175"/>
    </source>
</evidence>
<reference evidence="9" key="1">
    <citation type="journal article" date="2019" name="Int. J. Syst. Evol. Microbiol.">
        <title>The Global Catalogue of Microorganisms (GCM) 10K type strain sequencing project: providing services to taxonomists for standard genome sequencing and annotation.</title>
        <authorList>
            <consortium name="The Broad Institute Genomics Platform"/>
            <consortium name="The Broad Institute Genome Sequencing Center for Infectious Disease"/>
            <person name="Wu L."/>
            <person name="Ma J."/>
        </authorList>
    </citation>
    <scope>NUCLEOTIDE SEQUENCE [LARGE SCALE GENOMIC DNA]</scope>
    <source>
        <strain evidence="9">JCM 17927</strain>
    </source>
</reference>
<evidence type="ECO:0000256" key="2">
    <source>
        <dbReference type="ARBA" id="ARBA00005189"/>
    </source>
</evidence>
<keyword evidence="4" id="KW-0808">Transferase</keyword>
<dbReference type="InterPro" id="IPR015422">
    <property type="entry name" value="PyrdxlP-dep_Trfase_small"/>
</dbReference>
<protein>
    <submittedName>
        <fullName evidence="8">Pyridoxal phosphate-dependent aminotransferase family protein</fullName>
    </submittedName>
</protein>
<dbReference type="SUPFAM" id="SSF53383">
    <property type="entry name" value="PLP-dependent transferases"/>
    <property type="match status" value="1"/>
</dbReference>
<dbReference type="InterPro" id="IPR001917">
    <property type="entry name" value="Aminotrans_II_pyridoxalP_BS"/>
</dbReference>
<evidence type="ECO:0000256" key="6">
    <source>
        <dbReference type="RuleBase" id="RU003693"/>
    </source>
</evidence>
<evidence type="ECO:0000259" key="7">
    <source>
        <dbReference type="Pfam" id="PF00155"/>
    </source>
</evidence>